<keyword evidence="8" id="KW-0443">Lipid metabolism</keyword>
<dbReference type="CDD" id="cd05332">
    <property type="entry name" value="11beta-HSD1_like_SDR_c"/>
    <property type="match status" value="1"/>
</dbReference>
<evidence type="ECO:0000256" key="8">
    <source>
        <dbReference type="ARBA" id="ARBA00023098"/>
    </source>
</evidence>
<evidence type="ECO:0000256" key="2">
    <source>
        <dbReference type="ARBA" id="ARBA00006484"/>
    </source>
</evidence>
<evidence type="ECO:0000259" key="9">
    <source>
        <dbReference type="Pfam" id="PF00899"/>
    </source>
</evidence>
<dbReference type="Pfam" id="PF00106">
    <property type="entry name" value="adh_short"/>
    <property type="match status" value="1"/>
</dbReference>
<dbReference type="PRINTS" id="PR00081">
    <property type="entry name" value="GDHRDH"/>
</dbReference>
<dbReference type="GO" id="GO:0016491">
    <property type="term" value="F:oxidoreductase activity"/>
    <property type="evidence" value="ECO:0007669"/>
    <property type="project" value="UniProtKB-KW"/>
</dbReference>
<keyword evidence="3" id="KW-0444">Lipid biosynthesis</keyword>
<dbReference type="InterPro" id="IPR002347">
    <property type="entry name" value="SDR_fam"/>
</dbReference>
<evidence type="ECO:0000256" key="3">
    <source>
        <dbReference type="ARBA" id="ARBA00022516"/>
    </source>
</evidence>
<dbReference type="Proteomes" id="UP000516314">
    <property type="component" value="Chromosome 5"/>
</dbReference>
<keyword evidence="7" id="KW-0560">Oxidoreductase</keyword>
<dbReference type="EMBL" id="LR881470">
    <property type="protein sequence ID" value="CAD5334530.1"/>
    <property type="molecule type" value="Genomic_DNA"/>
</dbReference>
<evidence type="ECO:0000313" key="10">
    <source>
        <dbReference type="EMBL" id="CAD5334530.1"/>
    </source>
</evidence>
<reference evidence="10 11" key="1">
    <citation type="submission" date="2020-09" db="EMBL/GenBank/DDBJ databases">
        <authorList>
            <person name="Ashkenazy H."/>
        </authorList>
    </citation>
    <scope>NUCLEOTIDE SEQUENCE [LARGE SCALE GENOMIC DNA]</scope>
    <source>
        <strain evidence="11">cv. Cdm-0</strain>
    </source>
</reference>
<keyword evidence="5" id="KW-0752">Steroid biosynthesis</keyword>
<evidence type="ECO:0000256" key="7">
    <source>
        <dbReference type="ARBA" id="ARBA00023002"/>
    </source>
</evidence>
<accession>A0A7G2FF49</accession>
<dbReference type="PRINTS" id="PR00080">
    <property type="entry name" value="SDRFAMILY"/>
</dbReference>
<dbReference type="InterPro" id="IPR020904">
    <property type="entry name" value="Sc_DH/Rdtase_CS"/>
</dbReference>
<dbReference type="SUPFAM" id="SSF51735">
    <property type="entry name" value="NAD(P)-binding Rossmann-fold domains"/>
    <property type="match status" value="1"/>
</dbReference>
<feature type="domain" description="THIF-type NAD/FAD binding fold" evidence="9">
    <location>
        <begin position="60"/>
        <end position="286"/>
    </location>
</feature>
<evidence type="ECO:0000313" key="11">
    <source>
        <dbReference type="Proteomes" id="UP000516314"/>
    </source>
</evidence>
<keyword evidence="6" id="KW-0735">Signal-anchor</keyword>
<dbReference type="GO" id="GO:0006694">
    <property type="term" value="P:steroid biosynthetic process"/>
    <property type="evidence" value="ECO:0007669"/>
    <property type="project" value="UniProtKB-KW"/>
</dbReference>
<dbReference type="GO" id="GO:0008641">
    <property type="term" value="F:ubiquitin-like modifier activating enzyme activity"/>
    <property type="evidence" value="ECO:0007669"/>
    <property type="project" value="InterPro"/>
</dbReference>
<evidence type="ECO:0000256" key="4">
    <source>
        <dbReference type="ARBA" id="ARBA00022857"/>
    </source>
</evidence>
<name>A0A7G2FF49_ARATH</name>
<dbReference type="PANTHER" id="PTHR43391:SF90">
    <property type="entry name" value="11-BETA-HYDROXYSTEROID DEHYDROGENASE-LIKE 4A-RELATED"/>
    <property type="match status" value="1"/>
</dbReference>
<dbReference type="InterPro" id="IPR036291">
    <property type="entry name" value="NAD(P)-bd_dom_sf"/>
</dbReference>
<evidence type="ECO:0000256" key="1">
    <source>
        <dbReference type="ARBA" id="ARBA00004606"/>
    </source>
</evidence>
<dbReference type="Gene3D" id="3.40.50.720">
    <property type="entry name" value="NAD(P)-binding Rossmann-like Domain"/>
    <property type="match status" value="3"/>
</dbReference>
<dbReference type="SUPFAM" id="SSF69572">
    <property type="entry name" value="Activating enzymes of the ubiquitin-like proteins"/>
    <property type="match status" value="1"/>
</dbReference>
<evidence type="ECO:0000256" key="6">
    <source>
        <dbReference type="ARBA" id="ARBA00022968"/>
    </source>
</evidence>
<comment type="subcellular location">
    <subcellularLocation>
        <location evidence="1">Membrane</location>
        <topology evidence="1">Single-pass type II membrane protein</topology>
    </subcellularLocation>
</comment>
<dbReference type="GO" id="GO:0016020">
    <property type="term" value="C:membrane"/>
    <property type="evidence" value="ECO:0007669"/>
    <property type="project" value="UniProtKB-SubCell"/>
</dbReference>
<protein>
    <submittedName>
        <fullName evidence="10">(thale cress) hypothetical protein</fullName>
    </submittedName>
</protein>
<proteinExistence type="inferred from homology"/>
<dbReference type="PROSITE" id="PS00061">
    <property type="entry name" value="ADH_SHORT"/>
    <property type="match status" value="1"/>
</dbReference>
<comment type="similarity">
    <text evidence="2">Belongs to the short-chain dehydrogenases/reductases (SDR) family.</text>
</comment>
<dbReference type="AlphaFoldDB" id="A0A7G2FF49"/>
<sequence>MDGDELTEQETALYDRQIRVWGAGAQRRLSKSHVLVSGIKGTVAEFCKNIVLAGVGKTVAEICCDSLKDFNPMVHVSIEKGDLSTLGVDFFEKFDVVVIGYSSRATKKAVNEKCRNLAKRVAFYTVDCRGSCGEIFVDLQNYKYTKKKLDETVECELTFPSFEEAVSVPWKPMPRRTAKLYFAMRVIELFEETEGRKPGECSLSDLPRVLKLKKELCEGNSVSENHIPDILLERLVSNNTEFPPACAIIGGILGQEVIKVISGKGEPLKNFFYFDAEDGKVTSEQKKAQEYINCSLASGEAESQMFMPFSIFFKLLQFIRGCKESEKVNGKVVIITGSSSGIGEHLAYEYARRGAYLTLVARREDRLQVVADRCRKLGSPDVAVVRGDVSVIKDCKRFVQETISRFGRLDHLVNNAGIAEAKFFEDYSEISDVLPIVNTNFWGPVYATHFAIPHLKKTKGKIIAVASPAGWSGVPRMSIYAASKAAMINFYETLRIELHPQVGVTIVFPGLIENGNTNPDLLAEKQDWSQVVAIESAAECAKAVVNGICRGKTFVAEPSWVRVLFWLSAICPELLISKPKRN</sequence>
<organism evidence="10 11">
    <name type="scientific">Arabidopsis thaliana</name>
    <name type="common">Mouse-ear cress</name>
    <dbReference type="NCBI Taxonomy" id="3702"/>
    <lineage>
        <taxon>Eukaryota</taxon>
        <taxon>Viridiplantae</taxon>
        <taxon>Streptophyta</taxon>
        <taxon>Embryophyta</taxon>
        <taxon>Tracheophyta</taxon>
        <taxon>Spermatophyta</taxon>
        <taxon>Magnoliopsida</taxon>
        <taxon>eudicotyledons</taxon>
        <taxon>Gunneridae</taxon>
        <taxon>Pentapetalae</taxon>
        <taxon>rosids</taxon>
        <taxon>malvids</taxon>
        <taxon>Brassicales</taxon>
        <taxon>Brassicaceae</taxon>
        <taxon>Camelineae</taxon>
        <taxon>Arabidopsis</taxon>
    </lineage>
</organism>
<dbReference type="PANTHER" id="PTHR43391">
    <property type="entry name" value="RETINOL DEHYDROGENASE-RELATED"/>
    <property type="match status" value="1"/>
</dbReference>
<dbReference type="InterPro" id="IPR035985">
    <property type="entry name" value="Ubiquitin-activating_enz"/>
</dbReference>
<evidence type="ECO:0000256" key="5">
    <source>
        <dbReference type="ARBA" id="ARBA00022955"/>
    </source>
</evidence>
<dbReference type="Pfam" id="PF00899">
    <property type="entry name" value="ThiF"/>
    <property type="match status" value="1"/>
</dbReference>
<keyword evidence="4" id="KW-0521">NADP</keyword>
<dbReference type="InterPro" id="IPR000594">
    <property type="entry name" value="ThiF_NAD_FAD-bd"/>
</dbReference>
<gene>
    <name evidence="10" type="ORF">AT9943_LOCUS21827</name>
</gene>
<keyword evidence="6" id="KW-0812">Transmembrane</keyword>